<sequence>MIGNSPEISGFGTSSDGRCNLWVVSTGPNGNWVAENPDQVKKAHTLGALLFGKLRVNEDTSIESILQLEGPFSMAKGIIALAISLADSSPFRVQITLTKTPWKGKEKSKAGDGKERGSGKGAGGDEKGAGGDEKGAGGDEKGAGGGGGGAAGGGGGVGGGGGGGGRRDLLPIRYSSDATWDGEKVDEGKVKKVDTVANSTLEIIFNAKPQHIPGYPVYCSVVAVIADTQSYAFETGYLVLTSTPDVCLRLEAVADGKTKDNITLQAQNTLGGTMTVSATPSAGLTGGHSHGSTTLNTVISSPLTMLPYKHYQEGFRIIPPRIARLGRDKVPPRLNIYATLYLYMRPRSADQGSECLIFIHKILIDSVYFVKTVVELGTVTFGVDGIRPGMTFAKKWSPIPISMLAKGQTSMLGGTKEDVNVNTQNRLQRAFPKWVKRPLTLISDWHSQRDAQILELVIRGYSVIVAGRDKGGEVAGVVDVNFPPVQLDLILP</sequence>
<dbReference type="AlphaFoldDB" id="A0A9P5UC66"/>
<organism evidence="2 3">
    <name type="scientific">Rhodocollybia butyracea</name>
    <dbReference type="NCBI Taxonomy" id="206335"/>
    <lineage>
        <taxon>Eukaryota</taxon>
        <taxon>Fungi</taxon>
        <taxon>Dikarya</taxon>
        <taxon>Basidiomycota</taxon>
        <taxon>Agaricomycotina</taxon>
        <taxon>Agaricomycetes</taxon>
        <taxon>Agaricomycetidae</taxon>
        <taxon>Agaricales</taxon>
        <taxon>Marasmiineae</taxon>
        <taxon>Omphalotaceae</taxon>
        <taxon>Rhodocollybia</taxon>
    </lineage>
</organism>
<reference evidence="2" key="1">
    <citation type="submission" date="2020-11" db="EMBL/GenBank/DDBJ databases">
        <authorList>
            <consortium name="DOE Joint Genome Institute"/>
            <person name="Ahrendt S."/>
            <person name="Riley R."/>
            <person name="Andreopoulos W."/>
            <person name="Labutti K."/>
            <person name="Pangilinan J."/>
            <person name="Ruiz-Duenas F.J."/>
            <person name="Barrasa J.M."/>
            <person name="Sanchez-Garcia M."/>
            <person name="Camarero S."/>
            <person name="Miyauchi S."/>
            <person name="Serrano A."/>
            <person name="Linde D."/>
            <person name="Babiker R."/>
            <person name="Drula E."/>
            <person name="Ayuso-Fernandez I."/>
            <person name="Pacheco R."/>
            <person name="Padilla G."/>
            <person name="Ferreira P."/>
            <person name="Barriuso J."/>
            <person name="Kellner H."/>
            <person name="Castanera R."/>
            <person name="Alfaro M."/>
            <person name="Ramirez L."/>
            <person name="Pisabarro A.G."/>
            <person name="Kuo A."/>
            <person name="Tritt A."/>
            <person name="Lipzen A."/>
            <person name="He G."/>
            <person name="Yan M."/>
            <person name="Ng V."/>
            <person name="Cullen D."/>
            <person name="Martin F."/>
            <person name="Rosso M.-N."/>
            <person name="Henrissat B."/>
            <person name="Hibbett D."/>
            <person name="Martinez A.T."/>
            <person name="Grigoriev I.V."/>
        </authorList>
    </citation>
    <scope>NUCLEOTIDE SEQUENCE</scope>
    <source>
        <strain evidence="2">AH 40177</strain>
    </source>
</reference>
<proteinExistence type="predicted"/>
<feature type="compositionally biased region" description="Basic and acidic residues" evidence="1">
    <location>
        <begin position="103"/>
        <end position="142"/>
    </location>
</feature>
<evidence type="ECO:0000256" key="1">
    <source>
        <dbReference type="SAM" id="MobiDB-lite"/>
    </source>
</evidence>
<keyword evidence="3" id="KW-1185">Reference proteome</keyword>
<evidence type="ECO:0000313" key="3">
    <source>
        <dbReference type="Proteomes" id="UP000772434"/>
    </source>
</evidence>
<dbReference type="EMBL" id="JADNRY010000016">
    <property type="protein sequence ID" value="KAF9073802.1"/>
    <property type="molecule type" value="Genomic_DNA"/>
</dbReference>
<dbReference type="Proteomes" id="UP000772434">
    <property type="component" value="Unassembled WGS sequence"/>
</dbReference>
<protein>
    <submittedName>
        <fullName evidence="2">Uncharacterized protein</fullName>
    </submittedName>
</protein>
<accession>A0A9P5UC66</accession>
<comment type="caution">
    <text evidence="2">The sequence shown here is derived from an EMBL/GenBank/DDBJ whole genome shotgun (WGS) entry which is preliminary data.</text>
</comment>
<feature type="compositionally biased region" description="Gly residues" evidence="1">
    <location>
        <begin position="143"/>
        <end position="162"/>
    </location>
</feature>
<evidence type="ECO:0000313" key="2">
    <source>
        <dbReference type="EMBL" id="KAF9073802.1"/>
    </source>
</evidence>
<gene>
    <name evidence="2" type="ORF">BDP27DRAFT_1400038</name>
</gene>
<feature type="region of interest" description="Disordered" evidence="1">
    <location>
        <begin position="101"/>
        <end position="162"/>
    </location>
</feature>
<name>A0A9P5UC66_9AGAR</name>